<evidence type="ECO:0000313" key="2">
    <source>
        <dbReference type="Proteomes" id="UP001494902"/>
    </source>
</evidence>
<keyword evidence="2" id="KW-1185">Reference proteome</keyword>
<reference evidence="1 2" key="1">
    <citation type="submission" date="2024-03" db="EMBL/GenBank/DDBJ databases">
        <title>Draft genome sequence of Pseudonocardia nematodicida JCM 31783.</title>
        <authorList>
            <person name="Butdee W."/>
            <person name="Duangmal K."/>
        </authorList>
    </citation>
    <scope>NUCLEOTIDE SEQUENCE [LARGE SCALE GENOMIC DNA]</scope>
    <source>
        <strain evidence="1 2">JCM 31783</strain>
    </source>
</reference>
<organism evidence="1 2">
    <name type="scientific">Pseudonocardia nematodicida</name>
    <dbReference type="NCBI Taxonomy" id="1206997"/>
    <lineage>
        <taxon>Bacteria</taxon>
        <taxon>Bacillati</taxon>
        <taxon>Actinomycetota</taxon>
        <taxon>Actinomycetes</taxon>
        <taxon>Pseudonocardiales</taxon>
        <taxon>Pseudonocardiaceae</taxon>
        <taxon>Pseudonocardia</taxon>
    </lineage>
</organism>
<evidence type="ECO:0000313" key="1">
    <source>
        <dbReference type="EMBL" id="MEQ3552161.1"/>
    </source>
</evidence>
<dbReference type="SUPFAM" id="SSF109604">
    <property type="entry name" value="HD-domain/PDEase-like"/>
    <property type="match status" value="1"/>
</dbReference>
<accession>A0ABV1KCF9</accession>
<dbReference type="RefSeq" id="WP_349299226.1">
    <property type="nucleotide sequence ID" value="NZ_JBEDNQ010000006.1"/>
</dbReference>
<dbReference type="PANTHER" id="PTHR33594:SF1">
    <property type="entry name" value="HD_PDEASE DOMAIN-CONTAINING PROTEIN"/>
    <property type="match status" value="1"/>
</dbReference>
<protein>
    <submittedName>
        <fullName evidence="1">HD domain-containing protein</fullName>
    </submittedName>
</protein>
<comment type="caution">
    <text evidence="1">The sequence shown here is derived from an EMBL/GenBank/DDBJ whole genome shotgun (WGS) entry which is preliminary data.</text>
</comment>
<name>A0ABV1KCF9_9PSEU</name>
<dbReference type="EMBL" id="JBEDNQ010000006">
    <property type="protein sequence ID" value="MEQ3552161.1"/>
    <property type="molecule type" value="Genomic_DNA"/>
</dbReference>
<proteinExistence type="predicted"/>
<gene>
    <name evidence="1" type="ORF">WIS52_16940</name>
</gene>
<dbReference type="Gene3D" id="1.10.3210.50">
    <property type="match status" value="1"/>
</dbReference>
<dbReference type="PANTHER" id="PTHR33594">
    <property type="entry name" value="SUPERFAMILY HYDROLASE, PUTATIVE (AFU_ORTHOLOGUE AFUA_1G03035)-RELATED"/>
    <property type="match status" value="1"/>
</dbReference>
<dbReference type="Proteomes" id="UP001494902">
    <property type="component" value="Unassembled WGS sequence"/>
</dbReference>
<sequence>MTGSGSAGALRRLRDVVAADIAGADVAHDLGHLDRVAGLAGRLAVREGADGFVAAVAAYVHDHHRAAEARLGRVVAPAECRDTARDALRRAGIEPALWDPVLDAVEATGRYSFAADPGSGPGGGATGRAALIAACLHDADMLDAMGATGIARAFAYGGAIGEPLWDPAAPPVEGYRSGPTGSVVAHFHEKLLRLRGELATAAGRELGERRHAALEEFLRRFRDEWLETHDDPATAPPAP</sequence>